<dbReference type="InterPro" id="IPR016156">
    <property type="entry name" value="FAD/NAD-linked_Rdtase_dimer_sf"/>
</dbReference>
<organism evidence="2">
    <name type="scientific">mine drainage metagenome</name>
    <dbReference type="NCBI Taxonomy" id="410659"/>
    <lineage>
        <taxon>unclassified sequences</taxon>
        <taxon>metagenomes</taxon>
        <taxon>ecological metagenomes</taxon>
    </lineage>
</organism>
<name>A0A1J5PWE6_9ZZZZ</name>
<dbReference type="InterPro" id="IPR004099">
    <property type="entry name" value="Pyr_nucl-diS_OxRdtase_dimer"/>
</dbReference>
<proteinExistence type="predicted"/>
<dbReference type="EC" id="1.16.1.1" evidence="2"/>
<dbReference type="EMBL" id="MLJW01002180">
    <property type="protein sequence ID" value="OIQ75394.1"/>
    <property type="molecule type" value="Genomic_DNA"/>
</dbReference>
<dbReference type="PRINTS" id="PR00411">
    <property type="entry name" value="PNDRDTASEI"/>
</dbReference>
<gene>
    <name evidence="2" type="primary">merA_11</name>
    <name evidence="2" type="ORF">GALL_429380</name>
</gene>
<dbReference type="Gene3D" id="3.30.390.30">
    <property type="match status" value="1"/>
</dbReference>
<accession>A0A1J5PWE6</accession>
<evidence type="ECO:0000313" key="2">
    <source>
        <dbReference type="EMBL" id="OIQ75394.1"/>
    </source>
</evidence>
<dbReference type="GO" id="GO:0016152">
    <property type="term" value="F:mercury (II) reductase (NADP+) activity"/>
    <property type="evidence" value="ECO:0007669"/>
    <property type="project" value="UniProtKB-EC"/>
</dbReference>
<comment type="caution">
    <text evidence="2">The sequence shown here is derived from an EMBL/GenBank/DDBJ whole genome shotgun (WGS) entry which is preliminary data.</text>
</comment>
<dbReference type="AlphaFoldDB" id="A0A1J5PWE6"/>
<sequence length="82" mass="8734">MNRRETRGAIKLSADAETGKALGVHALADSAEEIMLAATYAIKAGVTVHELAKTWAPYLTMAESLRLVAGHFGNQMPTSCFA</sequence>
<reference evidence="2" key="1">
    <citation type="submission" date="2016-10" db="EMBL/GenBank/DDBJ databases">
        <title>Sequence of Gallionella enrichment culture.</title>
        <authorList>
            <person name="Poehlein A."/>
            <person name="Muehling M."/>
            <person name="Daniel R."/>
        </authorList>
    </citation>
    <scope>NUCLEOTIDE SEQUENCE</scope>
</reference>
<feature type="domain" description="Pyridine nucleotide-disulphide oxidoreductase dimerisation" evidence="1">
    <location>
        <begin position="4"/>
        <end position="66"/>
    </location>
</feature>
<dbReference type="SUPFAM" id="SSF55424">
    <property type="entry name" value="FAD/NAD-linked reductases, dimerisation (C-terminal) domain"/>
    <property type="match status" value="1"/>
</dbReference>
<keyword evidence="2" id="KW-0560">Oxidoreductase</keyword>
<dbReference type="Pfam" id="PF02852">
    <property type="entry name" value="Pyr_redox_dim"/>
    <property type="match status" value="1"/>
</dbReference>
<protein>
    <submittedName>
        <fullName evidence="2">Mercuric reductase</fullName>
        <ecNumber evidence="2">1.16.1.1</ecNumber>
    </submittedName>
</protein>
<evidence type="ECO:0000259" key="1">
    <source>
        <dbReference type="Pfam" id="PF02852"/>
    </source>
</evidence>